<dbReference type="AlphaFoldDB" id="A0A645HXW6"/>
<gene>
    <name evidence="1" type="ORF">SDC9_188554</name>
</gene>
<proteinExistence type="predicted"/>
<organism evidence="1">
    <name type="scientific">bioreactor metagenome</name>
    <dbReference type="NCBI Taxonomy" id="1076179"/>
    <lineage>
        <taxon>unclassified sequences</taxon>
        <taxon>metagenomes</taxon>
        <taxon>ecological metagenomes</taxon>
    </lineage>
</organism>
<dbReference type="PANTHER" id="PTHR43583:SF1">
    <property type="entry name" value="2-IMINOACETATE SYNTHASE"/>
    <property type="match status" value="1"/>
</dbReference>
<dbReference type="EMBL" id="VSSQ01097811">
    <property type="protein sequence ID" value="MPN41014.1"/>
    <property type="molecule type" value="Genomic_DNA"/>
</dbReference>
<accession>A0A645HXW6</accession>
<comment type="caution">
    <text evidence="1">The sequence shown here is derived from an EMBL/GenBank/DDBJ whole genome shotgun (WGS) entry which is preliminary data.</text>
</comment>
<evidence type="ECO:0000313" key="1">
    <source>
        <dbReference type="EMBL" id="MPN41014.1"/>
    </source>
</evidence>
<dbReference type="InterPro" id="IPR034428">
    <property type="entry name" value="ThiH/NoCL/HydG-like"/>
</dbReference>
<reference evidence="1" key="1">
    <citation type="submission" date="2019-08" db="EMBL/GenBank/DDBJ databases">
        <authorList>
            <person name="Kucharzyk K."/>
            <person name="Murdoch R.W."/>
            <person name="Higgins S."/>
            <person name="Loffler F."/>
        </authorList>
    </citation>
    <scope>NUCLEOTIDE SEQUENCE</scope>
</reference>
<protein>
    <submittedName>
        <fullName evidence="1">Uncharacterized protein</fullName>
    </submittedName>
</protein>
<sequence>MEYAIPGFIGNFCTPNAMLTLTEYLEDYSSEETKQAGYRLIANELSKIKDSARREEISGKIEQIKRGKRDLLY</sequence>
<dbReference type="PANTHER" id="PTHR43583">
    <property type="entry name" value="2-IMINOACETATE SYNTHASE"/>
    <property type="match status" value="1"/>
</dbReference>
<name>A0A645HXW6_9ZZZZ</name>